<evidence type="ECO:0000256" key="1">
    <source>
        <dbReference type="ARBA" id="ARBA00001946"/>
    </source>
</evidence>
<comment type="cofactor">
    <cofactor evidence="1">
        <name>Mg(2+)</name>
        <dbReference type="ChEBI" id="CHEBI:18420"/>
    </cofactor>
</comment>
<evidence type="ECO:0000256" key="9">
    <source>
        <dbReference type="ARBA" id="ARBA00047493"/>
    </source>
</evidence>
<comment type="catalytic activity">
    <reaction evidence="9">
        <text>(6S)-5,6,7,8-tetrahydrofolyl-(gamma-L-Glu)(n) + L-glutamate + ATP = (6S)-5,6,7,8-tetrahydrofolyl-(gamma-L-Glu)(n+1) + ADP + phosphate + H(+)</text>
        <dbReference type="Rhea" id="RHEA:10580"/>
        <dbReference type="Rhea" id="RHEA-COMP:14738"/>
        <dbReference type="Rhea" id="RHEA-COMP:14740"/>
        <dbReference type="ChEBI" id="CHEBI:15378"/>
        <dbReference type="ChEBI" id="CHEBI:29985"/>
        <dbReference type="ChEBI" id="CHEBI:30616"/>
        <dbReference type="ChEBI" id="CHEBI:43474"/>
        <dbReference type="ChEBI" id="CHEBI:141005"/>
        <dbReference type="ChEBI" id="CHEBI:456216"/>
        <dbReference type="EC" id="6.3.2.17"/>
    </reaction>
</comment>
<evidence type="ECO:0000259" key="11">
    <source>
        <dbReference type="Pfam" id="PF08245"/>
    </source>
</evidence>
<name>A0A380JG75_STRDO</name>
<dbReference type="PIRSF" id="PIRSF001563">
    <property type="entry name" value="Folylpolyglu_synth"/>
    <property type="match status" value="1"/>
</dbReference>
<dbReference type="Gene3D" id="3.40.1190.10">
    <property type="entry name" value="Mur-like, catalytic domain"/>
    <property type="match status" value="1"/>
</dbReference>
<dbReference type="InterPro" id="IPR036565">
    <property type="entry name" value="Mur-like_cat_sf"/>
</dbReference>
<dbReference type="GO" id="GO:0005524">
    <property type="term" value="F:ATP binding"/>
    <property type="evidence" value="ECO:0007669"/>
    <property type="project" value="UniProtKB-KW"/>
</dbReference>
<dbReference type="EC" id="6.3.2.17" evidence="3"/>
<dbReference type="RefSeq" id="WP_115325051.1">
    <property type="nucleotide sequence ID" value="NZ_UHFA01000002.1"/>
</dbReference>
<dbReference type="GO" id="GO:0005737">
    <property type="term" value="C:cytoplasm"/>
    <property type="evidence" value="ECO:0007669"/>
    <property type="project" value="TreeGrafter"/>
</dbReference>
<dbReference type="UniPathway" id="UPA00219"/>
<dbReference type="Gene3D" id="3.90.190.20">
    <property type="entry name" value="Mur ligase, C-terminal domain"/>
    <property type="match status" value="1"/>
</dbReference>
<evidence type="ECO:0000256" key="8">
    <source>
        <dbReference type="ARBA" id="ARBA00022842"/>
    </source>
</evidence>
<evidence type="ECO:0000256" key="4">
    <source>
        <dbReference type="ARBA" id="ARBA00022598"/>
    </source>
</evidence>
<evidence type="ECO:0000256" key="6">
    <source>
        <dbReference type="ARBA" id="ARBA00022741"/>
    </source>
</evidence>
<keyword evidence="5" id="KW-0479">Metal-binding</keyword>
<dbReference type="GO" id="GO:0009252">
    <property type="term" value="P:peptidoglycan biosynthetic process"/>
    <property type="evidence" value="ECO:0007669"/>
    <property type="project" value="UniProtKB-UniPathway"/>
</dbReference>
<dbReference type="NCBIfam" id="TIGR01499">
    <property type="entry name" value="folC"/>
    <property type="match status" value="1"/>
</dbReference>
<gene>
    <name evidence="12" type="primary">folC</name>
    <name evidence="12" type="ORF">NCTC11391_01398</name>
</gene>
<organism evidence="12 13">
    <name type="scientific">Streptococcus downei MFe28</name>
    <dbReference type="NCBI Taxonomy" id="764290"/>
    <lineage>
        <taxon>Bacteria</taxon>
        <taxon>Bacillati</taxon>
        <taxon>Bacillota</taxon>
        <taxon>Bacilli</taxon>
        <taxon>Lactobacillales</taxon>
        <taxon>Streptococcaceae</taxon>
        <taxon>Streptococcus</taxon>
    </lineage>
</organism>
<dbReference type="Proteomes" id="UP000254082">
    <property type="component" value="Unassembled WGS sequence"/>
</dbReference>
<dbReference type="PANTHER" id="PTHR11136:SF0">
    <property type="entry name" value="DIHYDROFOLATE SYNTHETASE-RELATED"/>
    <property type="match status" value="1"/>
</dbReference>
<keyword evidence="13" id="KW-1185">Reference proteome</keyword>
<dbReference type="Pfam" id="PF08245">
    <property type="entry name" value="Mur_ligase_M"/>
    <property type="match status" value="1"/>
</dbReference>
<proteinExistence type="inferred from homology"/>
<keyword evidence="4 10" id="KW-0436">Ligase</keyword>
<dbReference type="SUPFAM" id="SSF53244">
    <property type="entry name" value="MurD-like peptide ligases, peptide-binding domain"/>
    <property type="match status" value="1"/>
</dbReference>
<dbReference type="InterPro" id="IPR036615">
    <property type="entry name" value="Mur_ligase_C_dom_sf"/>
</dbReference>
<comment type="similarity">
    <text evidence="2 10">Belongs to the folylpolyglutamate synthase family.</text>
</comment>
<dbReference type="PANTHER" id="PTHR11136">
    <property type="entry name" value="FOLYLPOLYGLUTAMATE SYNTHASE-RELATED"/>
    <property type="match status" value="1"/>
</dbReference>
<dbReference type="InterPro" id="IPR001645">
    <property type="entry name" value="Folylpolyglutamate_synth"/>
</dbReference>
<dbReference type="SUPFAM" id="SSF53623">
    <property type="entry name" value="MurD-like peptide ligases, catalytic domain"/>
    <property type="match status" value="1"/>
</dbReference>
<keyword evidence="8" id="KW-0460">Magnesium</keyword>
<evidence type="ECO:0000313" key="12">
    <source>
        <dbReference type="EMBL" id="SUN36351.1"/>
    </source>
</evidence>
<sequence>MNYQEALTWIHSRLKFGIKPGIQRMAWMLDQLGNPQEHIPAIHVVGTNGKGSVVNNLQHIFTAAGYHVGTFTSPYIVDFRERISLDGQLMPKEDLVTCVELVKPVVEALPAELEVATEFETISLMMFLYFGRLHSVDLAVIEAGMGGRDDSTNLFKALAVVCPSIGLDHQAILGRTHAQIAQNKAGVLKKGESLVMAVQQEEARQAFLEKAQKVGSPVYQWQKDFSLMTSENEKSLVFRNKETSLSDIELAMPGQHQVSNAALAIETALLLKKSYPKLTDRAIRQGLATARWQGRTELLRPNLMIDGAHNKESIQALVDLLKEGYGDKTIHILFAAIDTKPVTSMLKKLAEVGQVMVTTFPYHNSLALSDYPQGYEQAPDFKTWLDQVYEPDSGDFYLITGSLYFISQVRKELLKNSPQ</sequence>
<evidence type="ECO:0000256" key="3">
    <source>
        <dbReference type="ARBA" id="ARBA00013025"/>
    </source>
</evidence>
<evidence type="ECO:0000313" key="13">
    <source>
        <dbReference type="Proteomes" id="UP000254082"/>
    </source>
</evidence>
<dbReference type="AlphaFoldDB" id="A0A380JG75"/>
<evidence type="ECO:0000256" key="7">
    <source>
        <dbReference type="ARBA" id="ARBA00022840"/>
    </source>
</evidence>
<evidence type="ECO:0000256" key="5">
    <source>
        <dbReference type="ARBA" id="ARBA00022723"/>
    </source>
</evidence>
<dbReference type="OrthoDB" id="9809356at2"/>
<dbReference type="InterPro" id="IPR013221">
    <property type="entry name" value="Mur_ligase_cen"/>
</dbReference>
<feature type="domain" description="Mur ligase central" evidence="11">
    <location>
        <begin position="44"/>
        <end position="267"/>
    </location>
</feature>
<protein>
    <recommendedName>
        <fullName evidence="3">tetrahydrofolate synthase</fullName>
        <ecNumber evidence="3">6.3.2.17</ecNumber>
    </recommendedName>
</protein>
<dbReference type="FunFam" id="3.40.1190.10:FF:000011">
    <property type="entry name" value="Folylpolyglutamate synthase/dihydrofolate synthase"/>
    <property type="match status" value="1"/>
</dbReference>
<dbReference type="EMBL" id="UHFA01000002">
    <property type="protein sequence ID" value="SUN36351.1"/>
    <property type="molecule type" value="Genomic_DNA"/>
</dbReference>
<keyword evidence="6 10" id="KW-0547">Nucleotide-binding</keyword>
<keyword evidence="7 10" id="KW-0067">ATP-binding</keyword>
<evidence type="ECO:0000256" key="2">
    <source>
        <dbReference type="ARBA" id="ARBA00008276"/>
    </source>
</evidence>
<evidence type="ECO:0000256" key="10">
    <source>
        <dbReference type="PIRNR" id="PIRNR001563"/>
    </source>
</evidence>
<reference evidence="12 13" key="1">
    <citation type="submission" date="2018-06" db="EMBL/GenBank/DDBJ databases">
        <authorList>
            <consortium name="Pathogen Informatics"/>
            <person name="Doyle S."/>
        </authorList>
    </citation>
    <scope>NUCLEOTIDE SEQUENCE [LARGE SCALE GENOMIC DNA]</scope>
    <source>
        <strain evidence="13">NCTC 11391</strain>
    </source>
</reference>
<accession>A0A380JG75</accession>
<dbReference type="GO" id="GO:0008841">
    <property type="term" value="F:dihydrofolate synthase activity"/>
    <property type="evidence" value="ECO:0007669"/>
    <property type="project" value="TreeGrafter"/>
</dbReference>
<dbReference type="GO" id="GO:0046872">
    <property type="term" value="F:metal ion binding"/>
    <property type="evidence" value="ECO:0007669"/>
    <property type="project" value="UniProtKB-KW"/>
</dbReference>
<dbReference type="GO" id="GO:0004326">
    <property type="term" value="F:tetrahydrofolylpolyglutamate synthase activity"/>
    <property type="evidence" value="ECO:0007669"/>
    <property type="project" value="UniProtKB-EC"/>
</dbReference>